<dbReference type="AlphaFoldDB" id="A0A1I6E9J6"/>
<comment type="subcellular location">
    <subcellularLocation>
        <location evidence="1">Cell membrane</location>
        <topology evidence="1">Multi-pass membrane protein</topology>
    </subcellularLocation>
</comment>
<keyword evidence="8" id="KW-0406">Ion transport</keyword>
<reference evidence="12" key="1">
    <citation type="submission" date="2016-10" db="EMBL/GenBank/DDBJ databases">
        <authorList>
            <person name="Varghese N."/>
            <person name="Submissions S."/>
        </authorList>
    </citation>
    <scope>NUCLEOTIDE SEQUENCE [LARGE SCALE GENOMIC DNA]</scope>
    <source>
        <strain evidence="12">DSM 3669</strain>
    </source>
</reference>
<proteinExistence type="predicted"/>
<evidence type="ECO:0000256" key="10">
    <source>
        <dbReference type="SAM" id="Phobius"/>
    </source>
</evidence>
<keyword evidence="5 10" id="KW-0812">Transmembrane</keyword>
<dbReference type="InterPro" id="IPR004772">
    <property type="entry name" value="TrkH"/>
</dbReference>
<evidence type="ECO:0000256" key="9">
    <source>
        <dbReference type="ARBA" id="ARBA00023136"/>
    </source>
</evidence>
<dbReference type="RefSeq" id="WP_092486477.1">
    <property type="nucleotide sequence ID" value="NZ_FOYM01000031.1"/>
</dbReference>
<feature type="transmembrane region" description="Helical" evidence="10">
    <location>
        <begin position="41"/>
        <end position="60"/>
    </location>
</feature>
<evidence type="ECO:0000313" key="12">
    <source>
        <dbReference type="Proteomes" id="UP000199584"/>
    </source>
</evidence>
<protein>
    <submittedName>
        <fullName evidence="11">Trk system potassium uptake protein TrkH</fullName>
    </submittedName>
</protein>
<dbReference type="Proteomes" id="UP000199584">
    <property type="component" value="Unassembled WGS sequence"/>
</dbReference>
<dbReference type="GO" id="GO:0005886">
    <property type="term" value="C:plasma membrane"/>
    <property type="evidence" value="ECO:0007669"/>
    <property type="project" value="UniProtKB-SubCell"/>
</dbReference>
<evidence type="ECO:0000256" key="3">
    <source>
        <dbReference type="ARBA" id="ARBA00022475"/>
    </source>
</evidence>
<dbReference type="InterPro" id="IPR003445">
    <property type="entry name" value="Cat_transpt"/>
</dbReference>
<evidence type="ECO:0000256" key="4">
    <source>
        <dbReference type="ARBA" id="ARBA00022538"/>
    </source>
</evidence>
<evidence type="ECO:0000256" key="8">
    <source>
        <dbReference type="ARBA" id="ARBA00023065"/>
    </source>
</evidence>
<dbReference type="PANTHER" id="PTHR32024">
    <property type="entry name" value="TRK SYSTEM POTASSIUM UPTAKE PROTEIN TRKG-RELATED"/>
    <property type="match status" value="1"/>
</dbReference>
<feature type="transmembrane region" description="Helical" evidence="10">
    <location>
        <begin position="188"/>
        <end position="212"/>
    </location>
</feature>
<keyword evidence="2" id="KW-0813">Transport</keyword>
<sequence length="440" mass="48126">MSIKRSLNPPQLLALSFLGLIFLGSILLSTPWAAKDGTTDYLTALFTATSAVCVTGLVVVDTGTHWTMFGQLVILLMIQVGGLGVMSFATFFALLLGKRIQLRQRLIMQQALNQPTMEGIVKIFRYLLFFSFIIEAVAGLVLAIHWVPDMGLPKALWYGIFHSISAFNNAGFDLFGNFTSLTGQTTDLVVNLVISGLFVTGGLGFVVLYEILHYPKTRKLSLHSRMVLITTMLLIGIGFTVILASEYNHALRNLSPGGKILAAYFQAVTPRTAGFNSLELTSLLLSSQLLIMFLMFIGGSPGSTAGGIKTTTFTILWLAIYSILRGKKDTEILGRRIDHREVFRALAIVLLALLLIFLITFLVSLTHEADFTKVLFEVVSAMGTVGLSLGLTTELNDPGKILIMITMFLGRLGPLTIGYALAYDKKQPDVRYPEGKIMIG</sequence>
<feature type="transmembrane region" description="Helical" evidence="10">
    <location>
        <begin position="72"/>
        <end position="96"/>
    </location>
</feature>
<dbReference type="PANTHER" id="PTHR32024:SF1">
    <property type="entry name" value="KTR SYSTEM POTASSIUM UPTAKE PROTEIN B"/>
    <property type="match status" value="1"/>
</dbReference>
<evidence type="ECO:0000313" key="11">
    <source>
        <dbReference type="EMBL" id="SFR14404.1"/>
    </source>
</evidence>
<feature type="transmembrane region" description="Helical" evidence="10">
    <location>
        <begin position="345"/>
        <end position="365"/>
    </location>
</feature>
<feature type="transmembrane region" description="Helical" evidence="10">
    <location>
        <begin position="156"/>
        <end position="176"/>
    </location>
</feature>
<dbReference type="OrthoDB" id="9810952at2"/>
<feature type="transmembrane region" description="Helical" evidence="10">
    <location>
        <begin position="224"/>
        <end position="244"/>
    </location>
</feature>
<accession>A0A1I6E9J6</accession>
<dbReference type="EMBL" id="FOYM01000031">
    <property type="protein sequence ID" value="SFR14404.1"/>
    <property type="molecule type" value="Genomic_DNA"/>
</dbReference>
<dbReference type="NCBIfam" id="TIGR00933">
    <property type="entry name" value="2a38"/>
    <property type="match status" value="1"/>
</dbReference>
<evidence type="ECO:0000256" key="2">
    <source>
        <dbReference type="ARBA" id="ARBA00022448"/>
    </source>
</evidence>
<dbReference type="GO" id="GO:0015379">
    <property type="term" value="F:potassium:chloride symporter activity"/>
    <property type="evidence" value="ECO:0007669"/>
    <property type="project" value="InterPro"/>
</dbReference>
<keyword evidence="3" id="KW-1003">Cell membrane</keyword>
<feature type="transmembrane region" description="Helical" evidence="10">
    <location>
        <begin position="280"/>
        <end position="299"/>
    </location>
</feature>
<keyword evidence="4" id="KW-0633">Potassium transport</keyword>
<feature type="transmembrane region" description="Helical" evidence="10">
    <location>
        <begin position="401"/>
        <end position="422"/>
    </location>
</feature>
<feature type="transmembrane region" description="Helical" evidence="10">
    <location>
        <begin position="305"/>
        <end position="324"/>
    </location>
</feature>
<gene>
    <name evidence="11" type="ORF">SAMN05660706_13118</name>
</gene>
<keyword evidence="6" id="KW-0630">Potassium</keyword>
<organism evidence="11 12">
    <name type="scientific">Desulfoscipio geothermicus DSM 3669</name>
    <dbReference type="NCBI Taxonomy" id="1121426"/>
    <lineage>
        <taxon>Bacteria</taxon>
        <taxon>Bacillati</taxon>
        <taxon>Bacillota</taxon>
        <taxon>Clostridia</taxon>
        <taxon>Eubacteriales</taxon>
        <taxon>Desulfallaceae</taxon>
        <taxon>Desulfoscipio</taxon>
    </lineage>
</organism>
<evidence type="ECO:0000256" key="6">
    <source>
        <dbReference type="ARBA" id="ARBA00022958"/>
    </source>
</evidence>
<keyword evidence="7 10" id="KW-1133">Transmembrane helix</keyword>
<dbReference type="Pfam" id="PF02386">
    <property type="entry name" value="TrkH"/>
    <property type="match status" value="1"/>
</dbReference>
<evidence type="ECO:0000256" key="5">
    <source>
        <dbReference type="ARBA" id="ARBA00022692"/>
    </source>
</evidence>
<dbReference type="STRING" id="39060.SAMN05660706_13118"/>
<evidence type="ECO:0000256" key="1">
    <source>
        <dbReference type="ARBA" id="ARBA00004651"/>
    </source>
</evidence>
<feature type="transmembrane region" description="Helical" evidence="10">
    <location>
        <begin position="12"/>
        <end position="34"/>
    </location>
</feature>
<keyword evidence="9 10" id="KW-0472">Membrane</keyword>
<keyword evidence="12" id="KW-1185">Reference proteome</keyword>
<evidence type="ECO:0000256" key="7">
    <source>
        <dbReference type="ARBA" id="ARBA00022989"/>
    </source>
</evidence>
<name>A0A1I6E9J6_9FIRM</name>
<feature type="transmembrane region" description="Helical" evidence="10">
    <location>
        <begin position="123"/>
        <end position="144"/>
    </location>
</feature>